<gene>
    <name evidence="2" type="primary">LOC136091544</name>
</gene>
<proteinExistence type="predicted"/>
<dbReference type="GeneID" id="136091544"/>
<sequence>MTAYTPEEIKSQWREIVESQRLIHINHITSKNERSEMKKIKKNMEENVTQKKKLKKNASLLSSSAYGHRLPLDEPLRRYFRIERMQREFYRENGITNPFDNLRQI</sequence>
<dbReference type="RefSeq" id="XP_065675293.1">
    <property type="nucleotide sequence ID" value="XM_065819221.1"/>
</dbReference>
<protein>
    <submittedName>
        <fullName evidence="2">Uncharacterized protein LOC136091544 isoform X2</fullName>
    </submittedName>
</protein>
<organism evidence="1 2">
    <name type="scientific">Hydra vulgaris</name>
    <name type="common">Hydra</name>
    <name type="synonym">Hydra attenuata</name>
    <dbReference type="NCBI Taxonomy" id="6087"/>
    <lineage>
        <taxon>Eukaryota</taxon>
        <taxon>Metazoa</taxon>
        <taxon>Cnidaria</taxon>
        <taxon>Hydrozoa</taxon>
        <taxon>Hydroidolina</taxon>
        <taxon>Anthoathecata</taxon>
        <taxon>Aplanulata</taxon>
        <taxon>Hydridae</taxon>
        <taxon>Hydra</taxon>
    </lineage>
</organism>
<accession>A0ABM4DL92</accession>
<evidence type="ECO:0000313" key="1">
    <source>
        <dbReference type="Proteomes" id="UP001652625"/>
    </source>
</evidence>
<dbReference type="Pfam" id="PF15074">
    <property type="entry name" value="CFAP90"/>
    <property type="match status" value="1"/>
</dbReference>
<reference evidence="2" key="1">
    <citation type="submission" date="2025-08" db="UniProtKB">
        <authorList>
            <consortium name="RefSeq"/>
        </authorList>
    </citation>
    <scope>IDENTIFICATION</scope>
</reference>
<name>A0ABM4DL92_HYDVU</name>
<dbReference type="Proteomes" id="UP001652625">
    <property type="component" value="Chromosome 15"/>
</dbReference>
<dbReference type="InterPro" id="IPR027901">
    <property type="entry name" value="CFAP90"/>
</dbReference>
<keyword evidence="1" id="KW-1185">Reference proteome</keyword>
<evidence type="ECO:0000313" key="2">
    <source>
        <dbReference type="RefSeq" id="XP_065675293.1"/>
    </source>
</evidence>